<keyword evidence="9" id="KW-0411">Iron-sulfur</keyword>
<dbReference type="PANTHER" id="PTHR30557:SF1">
    <property type="entry name" value="PHOSPHOMETHYLPYRIMIDINE SYNTHASE, CHLOROPLASTIC"/>
    <property type="match status" value="1"/>
</dbReference>
<dbReference type="GO" id="GO:0070284">
    <property type="term" value="F:phosphomethylpyrimidine synthase activity"/>
    <property type="evidence" value="ECO:0007669"/>
    <property type="project" value="UniProtKB-EC"/>
</dbReference>
<dbReference type="InterPro" id="IPR037509">
    <property type="entry name" value="ThiC"/>
</dbReference>
<dbReference type="InterPro" id="IPR025747">
    <property type="entry name" value="ThiC-associated_dom"/>
</dbReference>
<reference evidence="12" key="1">
    <citation type="submission" date="2018-06" db="EMBL/GenBank/DDBJ databases">
        <authorList>
            <person name="Zhirakovskaya E."/>
        </authorList>
    </citation>
    <scope>NUCLEOTIDE SEQUENCE</scope>
</reference>
<keyword evidence="10 12" id="KW-0456">Lyase</keyword>
<evidence type="ECO:0000256" key="2">
    <source>
        <dbReference type="ARBA" id="ARBA00003175"/>
    </source>
</evidence>
<dbReference type="InterPro" id="IPR002817">
    <property type="entry name" value="ThiC/BzaA/B"/>
</dbReference>
<dbReference type="GO" id="GO:0046872">
    <property type="term" value="F:metal ion binding"/>
    <property type="evidence" value="ECO:0007669"/>
    <property type="project" value="UniProtKB-KW"/>
</dbReference>
<dbReference type="AlphaFoldDB" id="A0A3B0Z0D9"/>
<dbReference type="SFLD" id="SFLDS00113">
    <property type="entry name" value="Radical_SAM_Phosphomethylpyrim"/>
    <property type="match status" value="1"/>
</dbReference>
<evidence type="ECO:0000256" key="6">
    <source>
        <dbReference type="ARBA" id="ARBA00022833"/>
    </source>
</evidence>
<keyword evidence="3" id="KW-0004">4Fe-4S</keyword>
<organism evidence="12">
    <name type="scientific">hydrothermal vent metagenome</name>
    <dbReference type="NCBI Taxonomy" id="652676"/>
    <lineage>
        <taxon>unclassified sequences</taxon>
        <taxon>metagenomes</taxon>
        <taxon>ecological metagenomes</taxon>
    </lineage>
</organism>
<dbReference type="GO" id="GO:0005829">
    <property type="term" value="C:cytosol"/>
    <property type="evidence" value="ECO:0007669"/>
    <property type="project" value="TreeGrafter"/>
</dbReference>
<dbReference type="EC" id="4.1.99.17" evidence="12"/>
<comment type="function">
    <text evidence="2">Catalyzes the synthesis of the hydroxymethylpyrimidine phosphate (HMP-P) moiety of thiamine from aminoimidazole ribotide (AIR) in a radical S-adenosyl-L-methionine (SAM)-dependent reaction.</text>
</comment>
<evidence type="ECO:0000256" key="5">
    <source>
        <dbReference type="ARBA" id="ARBA00022723"/>
    </source>
</evidence>
<evidence type="ECO:0000256" key="10">
    <source>
        <dbReference type="ARBA" id="ARBA00023239"/>
    </source>
</evidence>
<proteinExistence type="inferred from homology"/>
<dbReference type="Gene3D" id="6.10.250.620">
    <property type="match status" value="1"/>
</dbReference>
<dbReference type="GO" id="GO:0009228">
    <property type="term" value="P:thiamine biosynthetic process"/>
    <property type="evidence" value="ECO:0007669"/>
    <property type="project" value="UniProtKB-KW"/>
</dbReference>
<keyword evidence="6" id="KW-0862">Zinc</keyword>
<evidence type="ECO:0000256" key="8">
    <source>
        <dbReference type="ARBA" id="ARBA00023004"/>
    </source>
</evidence>
<dbReference type="SFLD" id="SFLDF00407">
    <property type="entry name" value="phosphomethylpyrimidine_syntha"/>
    <property type="match status" value="1"/>
</dbReference>
<evidence type="ECO:0000313" key="12">
    <source>
        <dbReference type="EMBL" id="VAW86755.1"/>
    </source>
</evidence>
<dbReference type="GO" id="GO:0051539">
    <property type="term" value="F:4 iron, 4 sulfur cluster binding"/>
    <property type="evidence" value="ECO:0007669"/>
    <property type="project" value="UniProtKB-KW"/>
</dbReference>
<dbReference type="Pfam" id="PF01964">
    <property type="entry name" value="ThiC_Rad_SAM"/>
    <property type="match status" value="1"/>
</dbReference>
<evidence type="ECO:0000259" key="11">
    <source>
        <dbReference type="Pfam" id="PF13667"/>
    </source>
</evidence>
<evidence type="ECO:0000256" key="7">
    <source>
        <dbReference type="ARBA" id="ARBA00022977"/>
    </source>
</evidence>
<accession>A0A3B0Z0D9</accession>
<dbReference type="NCBIfam" id="NF006763">
    <property type="entry name" value="PRK09284.1"/>
    <property type="match status" value="1"/>
</dbReference>
<dbReference type="InterPro" id="IPR038521">
    <property type="entry name" value="ThiC/Bza_core_dom"/>
</dbReference>
<dbReference type="Gene3D" id="3.20.20.540">
    <property type="entry name" value="Radical SAM ThiC family, central domain"/>
    <property type="match status" value="1"/>
</dbReference>
<dbReference type="EMBL" id="UOFO01000099">
    <property type="protein sequence ID" value="VAW86755.1"/>
    <property type="molecule type" value="Genomic_DNA"/>
</dbReference>
<dbReference type="PANTHER" id="PTHR30557">
    <property type="entry name" value="THIAMINE BIOSYNTHESIS PROTEIN THIC"/>
    <property type="match status" value="1"/>
</dbReference>
<dbReference type="FunFam" id="3.20.20.540:FF:000001">
    <property type="entry name" value="Phosphomethylpyrimidine synthase"/>
    <property type="match status" value="1"/>
</dbReference>
<keyword evidence="8" id="KW-0408">Iron</keyword>
<dbReference type="HAMAP" id="MF_00089">
    <property type="entry name" value="ThiC"/>
    <property type="match status" value="1"/>
</dbReference>
<sequence>MSAVPGEQTHVPPTTAKALVTPFPGSKKIYVKGQLHDIQVPMRQITLTPTPTNEGLEANAPVTVYDTSGPYTDPNVEIDLCQGLSRTRESWVKTREDTEVLSQLSSSYAQQRAADTDTQKLRFDHIAPSRRAKPGANVTQMHYARKGIITPEMEFIAIRENGLLQKAKEQGGLTKRHAGQNFAAAIPEIITPEFVRDEVARGRAVIPANINHPELEPMIIGRNFLVKINGNLGNSAVTSSIDEEVEKMTWSIRWGADTVMDLSTGKHIHETREWIIRNSPVPIGTVPIYQALEKVNGKAEDLTWEIFKDTLIEQAEQGVDYFTIHAGVLLRYVPMTANRVTGIVSRGGSIMAKWCLSHHKENFLYTHFEDICEIMKAYDVSFSLGDGLRPGCIADANDEAQFSELETLGELTKIAWEHDIQTIIEGPGHVPMHMIKENMTKQLSDCHEAPFYTLGPLTTDIAPGYDHITSAIGAAQIAWYGTAMLCYVTPKEHLGLPNKEDVREGVIAYKIAAHAADLAKGHPASQIRDNALSKARFEFRWDDQFNLGLDPEKAREYHDETLPKQAHKVAHFCSMCGPNFCSMKITQDVREYAAKLKINDIGIAVESGMAEKAKQFKQQGAKVYKDA</sequence>
<dbReference type="Pfam" id="PF13667">
    <property type="entry name" value="ThiC-associated"/>
    <property type="match status" value="1"/>
</dbReference>
<comment type="cofactor">
    <cofactor evidence="1">
        <name>[4Fe-4S] cluster</name>
        <dbReference type="ChEBI" id="CHEBI:49883"/>
    </cofactor>
</comment>
<feature type="domain" description="ThiC-associated" evidence="11">
    <location>
        <begin position="22"/>
        <end position="99"/>
    </location>
</feature>
<keyword evidence="5" id="KW-0479">Metal-binding</keyword>
<evidence type="ECO:0000256" key="4">
    <source>
        <dbReference type="ARBA" id="ARBA00022691"/>
    </source>
</evidence>
<keyword evidence="7" id="KW-0784">Thiamine biosynthesis</keyword>
<dbReference type="SFLD" id="SFLDG01114">
    <property type="entry name" value="phosphomethylpyrimidine_syntha"/>
    <property type="match status" value="1"/>
</dbReference>
<keyword evidence="4" id="KW-0949">S-adenosyl-L-methionine</keyword>
<gene>
    <name evidence="12" type="ORF">MNBD_GAMMA16-820</name>
</gene>
<evidence type="ECO:0000256" key="9">
    <source>
        <dbReference type="ARBA" id="ARBA00023014"/>
    </source>
</evidence>
<dbReference type="NCBIfam" id="NF009895">
    <property type="entry name" value="PRK13352.1"/>
    <property type="match status" value="1"/>
</dbReference>
<protein>
    <submittedName>
        <fullName evidence="12">Phosphomethylpyrimidine synthase ThiC</fullName>
        <ecNumber evidence="12">4.1.99.17</ecNumber>
    </submittedName>
</protein>
<evidence type="ECO:0000256" key="1">
    <source>
        <dbReference type="ARBA" id="ARBA00001966"/>
    </source>
</evidence>
<evidence type="ECO:0000256" key="3">
    <source>
        <dbReference type="ARBA" id="ARBA00022485"/>
    </source>
</evidence>
<name>A0A3B0Z0D9_9ZZZZ</name>
<dbReference type="NCBIfam" id="TIGR00190">
    <property type="entry name" value="thiC"/>
    <property type="match status" value="1"/>
</dbReference>